<dbReference type="Gene3D" id="3.40.1090.10">
    <property type="entry name" value="Cytosolic phospholipase A2 catalytic domain"/>
    <property type="match status" value="2"/>
</dbReference>
<dbReference type="Proteomes" id="UP001210678">
    <property type="component" value="Unassembled WGS sequence"/>
</dbReference>
<gene>
    <name evidence="6" type="ORF">PGX00_04920</name>
</gene>
<dbReference type="RefSeq" id="WP_272137931.1">
    <property type="nucleotide sequence ID" value="NZ_JAQLOI010000001.1"/>
</dbReference>
<dbReference type="InterPro" id="IPR010827">
    <property type="entry name" value="BamA/TamA_POTRA"/>
</dbReference>
<feature type="short sequence motif" description="DGA/G" evidence="4">
    <location>
        <begin position="224"/>
        <end position="226"/>
    </location>
</feature>
<organism evidence="6 7">
    <name type="scientific">Vibrio algarum</name>
    <dbReference type="NCBI Taxonomy" id="3020714"/>
    <lineage>
        <taxon>Bacteria</taxon>
        <taxon>Pseudomonadati</taxon>
        <taxon>Pseudomonadota</taxon>
        <taxon>Gammaproteobacteria</taxon>
        <taxon>Vibrionales</taxon>
        <taxon>Vibrionaceae</taxon>
        <taxon>Vibrio</taxon>
    </lineage>
</organism>
<accession>A0ABT4YPD8</accession>
<dbReference type="InterPro" id="IPR050301">
    <property type="entry name" value="NTE"/>
</dbReference>
<keyword evidence="3 4" id="KW-0443">Lipid metabolism</keyword>
<feature type="short sequence motif" description="GXSXG" evidence="4">
    <location>
        <begin position="76"/>
        <end position="80"/>
    </location>
</feature>
<dbReference type="EMBL" id="JAQLOI010000001">
    <property type="protein sequence ID" value="MDB1123051.1"/>
    <property type="molecule type" value="Genomic_DNA"/>
</dbReference>
<dbReference type="SUPFAM" id="SSF52151">
    <property type="entry name" value="FabD/lysophospholipase-like"/>
    <property type="match status" value="1"/>
</dbReference>
<feature type="active site" description="Proton acceptor" evidence="4">
    <location>
        <position position="224"/>
    </location>
</feature>
<sequence length="778" mass="86420">MRVLYRSTFLITIVILFSPLAMSDSEVITNDERVVIKESRPIIAVVLAGGGAKGAAHIGVLKALEDMFIPVDIVTGTSMGAYVGGLYATGMSADEIESLIYSTDWNSGYRDRVDRSERRVIEKIYEDHYQINTDLGVGLDGLSSPKGVVQGQGMMTLLRETSGNLPKFDSFDQLPIRYRAVATDIVKLEQVVLDKGLLTDVMMASMSVPGALPPYEIDGKLLVDGGVTNNMPVDLAKAMGADIVIAVDISSEYLDTEQIENFVAVGGQLSNYLVRRTTDEQINLLTDEDTLLSPSVGNMDTMEFHKMPQAYAWGYEVAFKEKEKLSRYSVSTSQYQDYIDHKEEARRKLIYGDELVIDRITLNNHSHFDDQVVLNKLDIQTGEAVPTELMEQKVRNLYAIDRFETVTYHFETDNDETNLVVDVKEKEWGPNYMNFRFFLEEDFSSDSQYSLGVSTNFTGLNRAGAELKLNFDLGTDRRISAVWSSPFLSNSNLVNLASITYSKDQKHTPIEGFSSGSSLDMTDNSLSTTYTDWTFEAAVGYQPQFWQSAYFGVRYIDGKANLTSLPVFGDADYKRQGLFTRYRLDTLDDYSLPTSGFLVDLEYFVSDDSVSGNSISSDGSNQDVNYSNDVVHEISTKVRGAVSFDKHTLVGGLEYGVVEDKSSENPPIQPKELGGFLRLSGISRDSLVGENLLFGSIVYRYKWFENDFGLFTAPVYFGASIEYGGVWSDTSLSVSDAPLYTAGSIFAGVASPIGPIVFAYGMTEESHESYYLIVGHTF</sequence>
<evidence type="ECO:0000313" key="7">
    <source>
        <dbReference type="Proteomes" id="UP001210678"/>
    </source>
</evidence>
<dbReference type="PROSITE" id="PS51635">
    <property type="entry name" value="PNPLA"/>
    <property type="match status" value="1"/>
</dbReference>
<feature type="short sequence motif" description="GXGXXG" evidence="4">
    <location>
        <begin position="49"/>
        <end position="54"/>
    </location>
</feature>
<dbReference type="PANTHER" id="PTHR14226">
    <property type="entry name" value="NEUROPATHY TARGET ESTERASE/SWISS CHEESE D.MELANOGASTER"/>
    <property type="match status" value="1"/>
</dbReference>
<feature type="active site" description="Nucleophile" evidence="4">
    <location>
        <position position="78"/>
    </location>
</feature>
<dbReference type="Pfam" id="PF01734">
    <property type="entry name" value="Patatin"/>
    <property type="match status" value="1"/>
</dbReference>
<evidence type="ECO:0000259" key="5">
    <source>
        <dbReference type="PROSITE" id="PS51635"/>
    </source>
</evidence>
<evidence type="ECO:0000313" key="6">
    <source>
        <dbReference type="EMBL" id="MDB1123051.1"/>
    </source>
</evidence>
<evidence type="ECO:0000256" key="3">
    <source>
        <dbReference type="ARBA" id="ARBA00023098"/>
    </source>
</evidence>
<evidence type="ECO:0000256" key="2">
    <source>
        <dbReference type="ARBA" id="ARBA00022963"/>
    </source>
</evidence>
<keyword evidence="1 4" id="KW-0378">Hydrolase</keyword>
<proteinExistence type="predicted"/>
<keyword evidence="2 4" id="KW-0442">Lipid degradation</keyword>
<reference evidence="6 7" key="1">
    <citation type="submission" date="2023-01" db="EMBL/GenBank/DDBJ databases">
        <title>Vibrio sp. KJ40-1 sp.nov, isolated from marine algae.</title>
        <authorList>
            <person name="Butt M."/>
            <person name="Kim J.M.J."/>
            <person name="Jeon C.O.C."/>
        </authorList>
    </citation>
    <scope>NUCLEOTIDE SEQUENCE [LARGE SCALE GENOMIC DNA]</scope>
    <source>
        <strain evidence="6 7">KJ40-1</strain>
    </source>
</reference>
<evidence type="ECO:0000256" key="4">
    <source>
        <dbReference type="PROSITE-ProRule" id="PRU01161"/>
    </source>
</evidence>
<dbReference type="InterPro" id="IPR002641">
    <property type="entry name" value="PNPLA_dom"/>
</dbReference>
<feature type="domain" description="PNPLA" evidence="5">
    <location>
        <begin position="45"/>
        <end position="237"/>
    </location>
</feature>
<dbReference type="InterPro" id="IPR016035">
    <property type="entry name" value="Acyl_Trfase/lysoPLipase"/>
</dbReference>
<dbReference type="Gene3D" id="3.10.20.310">
    <property type="entry name" value="membrane protein fhac"/>
    <property type="match status" value="1"/>
</dbReference>
<comment type="caution">
    <text evidence="6">The sequence shown here is derived from an EMBL/GenBank/DDBJ whole genome shotgun (WGS) entry which is preliminary data.</text>
</comment>
<dbReference type="Pfam" id="PF07244">
    <property type="entry name" value="POTRA"/>
    <property type="match status" value="1"/>
</dbReference>
<keyword evidence="7" id="KW-1185">Reference proteome</keyword>
<protein>
    <submittedName>
        <fullName evidence="6">Patatin-like phospholipase family protein</fullName>
    </submittedName>
</protein>
<name>A0ABT4YPD8_9VIBR</name>
<evidence type="ECO:0000256" key="1">
    <source>
        <dbReference type="ARBA" id="ARBA00022801"/>
    </source>
</evidence>
<dbReference type="PANTHER" id="PTHR14226:SF29">
    <property type="entry name" value="NEUROPATHY TARGET ESTERASE SWS"/>
    <property type="match status" value="1"/>
</dbReference>
<dbReference type="CDD" id="cd07205">
    <property type="entry name" value="Pat_PNPLA6_PNPLA7_NTE1_like"/>
    <property type="match status" value="1"/>
</dbReference>